<dbReference type="InterPro" id="IPR036236">
    <property type="entry name" value="Znf_C2H2_sf"/>
</dbReference>
<dbReference type="InterPro" id="IPR013087">
    <property type="entry name" value="Znf_C2H2_type"/>
</dbReference>
<organism evidence="7 8">
    <name type="scientific">Penicillium brasilianum</name>
    <dbReference type="NCBI Taxonomy" id="104259"/>
    <lineage>
        <taxon>Eukaryota</taxon>
        <taxon>Fungi</taxon>
        <taxon>Dikarya</taxon>
        <taxon>Ascomycota</taxon>
        <taxon>Pezizomycotina</taxon>
        <taxon>Eurotiomycetes</taxon>
        <taxon>Eurotiomycetidae</taxon>
        <taxon>Eurotiales</taxon>
        <taxon>Aspergillaceae</taxon>
        <taxon>Penicillium</taxon>
    </lineage>
</organism>
<sequence length="272" mass="31545">MYECDYCDVEFSDRDELDEHLDDYDHWAECETCDREFRSIRASHQHMDALGHWKPRIPCETCDKVFLSQAAADQHMNALGHYRNYCKDCDRHFDNENNLRMHRNSKIHRGTNVLCPFCKTAFVTASGLVHHIESGACPQTPVLDRATILRMVQQSDPHGIITNKAIEAPEQTGVQYQATSRAYNGTYWECYICHKFFNTSQALNQHLNSPVHRQKMYHCPNKRSCGKEFVTLAALFNHLESESCGLMRFERVQNIQQGVIDAVINRRVITNF</sequence>
<dbReference type="Pfam" id="PF12874">
    <property type="entry name" value="zf-met"/>
    <property type="match status" value="2"/>
</dbReference>
<dbReference type="EMBL" id="CDHK01000015">
    <property type="protein sequence ID" value="CEJ62339.1"/>
    <property type="molecule type" value="Genomic_DNA"/>
</dbReference>
<evidence type="ECO:0000259" key="6">
    <source>
        <dbReference type="PROSITE" id="PS50157"/>
    </source>
</evidence>
<dbReference type="GO" id="GO:0005634">
    <property type="term" value="C:nucleus"/>
    <property type="evidence" value="ECO:0007669"/>
    <property type="project" value="TreeGrafter"/>
</dbReference>
<dbReference type="Pfam" id="PF12171">
    <property type="entry name" value="zf-C2H2_jaz"/>
    <property type="match status" value="1"/>
</dbReference>
<dbReference type="Proteomes" id="UP000042958">
    <property type="component" value="Unassembled WGS sequence"/>
</dbReference>
<dbReference type="Gene3D" id="3.30.160.60">
    <property type="entry name" value="Classic Zinc Finger"/>
    <property type="match status" value="3"/>
</dbReference>
<dbReference type="SMART" id="SM00355">
    <property type="entry name" value="ZnF_C2H2"/>
    <property type="match status" value="7"/>
</dbReference>
<dbReference type="SMART" id="SM00451">
    <property type="entry name" value="ZnF_U1"/>
    <property type="match status" value="2"/>
</dbReference>
<dbReference type="OrthoDB" id="6077919at2759"/>
<keyword evidence="2" id="KW-0677">Repeat</keyword>
<keyword evidence="1" id="KW-0479">Metal-binding</keyword>
<evidence type="ECO:0000256" key="5">
    <source>
        <dbReference type="PROSITE-ProRule" id="PRU00042"/>
    </source>
</evidence>
<keyword evidence="4" id="KW-0862">Zinc</keyword>
<protein>
    <recommendedName>
        <fullName evidence="6">C2H2-type domain-containing protein</fullName>
    </recommendedName>
</protein>
<keyword evidence="3 5" id="KW-0863">Zinc-finger</keyword>
<proteinExistence type="predicted"/>
<keyword evidence="8" id="KW-1185">Reference proteome</keyword>
<dbReference type="GO" id="GO:0008270">
    <property type="term" value="F:zinc ion binding"/>
    <property type="evidence" value="ECO:0007669"/>
    <property type="project" value="UniProtKB-KW"/>
</dbReference>
<dbReference type="AlphaFoldDB" id="A0A0F7U059"/>
<evidence type="ECO:0000313" key="7">
    <source>
        <dbReference type="EMBL" id="CEJ62339.1"/>
    </source>
</evidence>
<dbReference type="Pfam" id="PF13912">
    <property type="entry name" value="zf-C2H2_6"/>
    <property type="match status" value="1"/>
</dbReference>
<evidence type="ECO:0000313" key="8">
    <source>
        <dbReference type="Proteomes" id="UP000042958"/>
    </source>
</evidence>
<evidence type="ECO:0000256" key="1">
    <source>
        <dbReference type="ARBA" id="ARBA00022723"/>
    </source>
</evidence>
<evidence type="ECO:0000256" key="4">
    <source>
        <dbReference type="ARBA" id="ARBA00022833"/>
    </source>
</evidence>
<dbReference type="GO" id="GO:0000981">
    <property type="term" value="F:DNA-binding transcription factor activity, RNA polymerase II-specific"/>
    <property type="evidence" value="ECO:0007669"/>
    <property type="project" value="TreeGrafter"/>
</dbReference>
<reference evidence="8" key="1">
    <citation type="journal article" date="2015" name="Genome Announc.">
        <title>Draft genome sequence of the fungus Penicillium brasilianum MG11.</title>
        <authorList>
            <person name="Horn F."/>
            <person name="Linde J."/>
            <person name="Mattern D.J."/>
            <person name="Walther G."/>
            <person name="Guthke R."/>
            <person name="Brakhage A.A."/>
            <person name="Valiante V."/>
        </authorList>
    </citation>
    <scope>NUCLEOTIDE SEQUENCE [LARGE SCALE GENOMIC DNA]</scope>
    <source>
        <strain evidence="8">MG11</strain>
    </source>
</reference>
<dbReference type="InterPro" id="IPR022755">
    <property type="entry name" value="Znf_C2H2_jaz"/>
</dbReference>
<dbReference type="PANTHER" id="PTHR24409:SF413">
    <property type="entry name" value="DATILOGRAFO, ISOFORM A-RELATED"/>
    <property type="match status" value="1"/>
</dbReference>
<dbReference type="PROSITE" id="PS50157">
    <property type="entry name" value="ZINC_FINGER_C2H2_2"/>
    <property type="match status" value="3"/>
</dbReference>
<dbReference type="GO" id="GO:0000977">
    <property type="term" value="F:RNA polymerase II transcription regulatory region sequence-specific DNA binding"/>
    <property type="evidence" value="ECO:0007669"/>
    <property type="project" value="TreeGrafter"/>
</dbReference>
<dbReference type="PANTHER" id="PTHR24409">
    <property type="entry name" value="ZINC FINGER PROTEIN 142"/>
    <property type="match status" value="1"/>
</dbReference>
<dbReference type="InterPro" id="IPR003604">
    <property type="entry name" value="Matrin/U1-like-C_Znf_C2H2"/>
</dbReference>
<evidence type="ECO:0000256" key="3">
    <source>
        <dbReference type="ARBA" id="ARBA00022771"/>
    </source>
</evidence>
<feature type="domain" description="C2H2-type" evidence="6">
    <location>
        <begin position="84"/>
        <end position="113"/>
    </location>
</feature>
<evidence type="ECO:0000256" key="2">
    <source>
        <dbReference type="ARBA" id="ARBA00022737"/>
    </source>
</evidence>
<dbReference type="SUPFAM" id="SSF57667">
    <property type="entry name" value="beta-beta-alpha zinc fingers"/>
    <property type="match status" value="3"/>
</dbReference>
<dbReference type="PROSITE" id="PS00028">
    <property type="entry name" value="ZINC_FINGER_C2H2_1"/>
    <property type="match status" value="5"/>
</dbReference>
<accession>A0A0F7U059</accession>
<name>A0A0F7U059_PENBI</name>
<gene>
    <name evidence="7" type="ORF">PMG11_10841</name>
</gene>
<dbReference type="STRING" id="104259.A0A0F7U059"/>
<feature type="domain" description="C2H2-type" evidence="6">
    <location>
        <begin position="188"/>
        <end position="217"/>
    </location>
</feature>
<feature type="domain" description="C2H2-type" evidence="6">
    <location>
        <begin position="2"/>
        <end position="31"/>
    </location>
</feature>